<dbReference type="InterPro" id="IPR043504">
    <property type="entry name" value="Peptidase_S1_PA_chymotrypsin"/>
</dbReference>
<dbReference type="GO" id="GO:0004842">
    <property type="term" value="F:ubiquitin-protein transferase activity"/>
    <property type="evidence" value="ECO:0007669"/>
    <property type="project" value="TreeGrafter"/>
</dbReference>
<comment type="caution">
    <text evidence="4">The sequence shown here is derived from an EMBL/GenBank/DDBJ whole genome shotgun (WGS) entry which is preliminary data.</text>
</comment>
<dbReference type="PROSITE" id="PS50088">
    <property type="entry name" value="ANK_REPEAT"/>
    <property type="match status" value="4"/>
</dbReference>
<proteinExistence type="predicted"/>
<dbReference type="SUPFAM" id="SSF50494">
    <property type="entry name" value="Trypsin-like serine proteases"/>
    <property type="match status" value="1"/>
</dbReference>
<evidence type="ECO:0000256" key="3">
    <source>
        <dbReference type="PROSITE-ProRule" id="PRU00023"/>
    </source>
</evidence>
<keyword evidence="5" id="KW-1185">Reference proteome</keyword>
<feature type="repeat" description="ANK" evidence="3">
    <location>
        <begin position="101"/>
        <end position="133"/>
    </location>
</feature>
<protein>
    <submittedName>
        <fullName evidence="4">Ankyrin</fullName>
    </submittedName>
</protein>
<dbReference type="OrthoDB" id="2133865at2759"/>
<dbReference type="GO" id="GO:0085020">
    <property type="term" value="P:protein K6-linked ubiquitination"/>
    <property type="evidence" value="ECO:0007669"/>
    <property type="project" value="TreeGrafter"/>
</dbReference>
<dbReference type="PANTHER" id="PTHR24171:SF8">
    <property type="entry name" value="BRCA1-ASSOCIATED RING DOMAIN PROTEIN 1"/>
    <property type="match status" value="1"/>
</dbReference>
<evidence type="ECO:0000256" key="1">
    <source>
        <dbReference type="ARBA" id="ARBA00022737"/>
    </source>
</evidence>
<dbReference type="InterPro" id="IPR002110">
    <property type="entry name" value="Ankyrin_rpt"/>
</dbReference>
<name>A0A1Y2AGP1_9FUNG</name>
<gene>
    <name evidence="4" type="ORF">LY90DRAFT_463578</name>
</gene>
<evidence type="ECO:0000256" key="2">
    <source>
        <dbReference type="ARBA" id="ARBA00023043"/>
    </source>
</evidence>
<dbReference type="SMART" id="SM00248">
    <property type="entry name" value="ANK"/>
    <property type="match status" value="6"/>
</dbReference>
<dbReference type="SUPFAM" id="SSF48403">
    <property type="entry name" value="Ankyrin repeat"/>
    <property type="match status" value="1"/>
</dbReference>
<feature type="repeat" description="ANK" evidence="3">
    <location>
        <begin position="208"/>
        <end position="240"/>
    </location>
</feature>
<feature type="repeat" description="ANK" evidence="3">
    <location>
        <begin position="5"/>
        <end position="37"/>
    </location>
</feature>
<dbReference type="STRING" id="1754190.A0A1Y2AGP1"/>
<dbReference type="Pfam" id="PF13365">
    <property type="entry name" value="Trypsin_2"/>
    <property type="match status" value="1"/>
</dbReference>
<keyword evidence="1" id="KW-0677">Repeat</keyword>
<dbReference type="PROSITE" id="PS50297">
    <property type="entry name" value="ANK_REP_REGION"/>
    <property type="match status" value="3"/>
</dbReference>
<sequence length="648" mass="74575">MKNENGDSLLANACKKGYKDIIKYLIKSGADINMKNVDGDTPLILLSYRTDISTIKYLYKNGADILLKNNDDESFLNIIKKNFNENDINEIKEILNQKREDGETLLTFACKTGDCEMINALIDFDVDVNIKNGYDETASLILCKTNYIDNNTKKDLFKKIIRKKGNINEVNKFGYTLLTMACYFINEELVEYLLSENANEVINVKNFDSDTSLTIACYFNNEKIIKSLVNKGAKVEEENDDNENALTISENFNSSEVTEYLKRFTDSSLSDQFSYDSDSDTYSSSSNSPEIYIQRSGKKIPVDYFTNIAKYSVCQIKCEKDIINCEKDIINATGFLVKLHIPMMNGTTKTLYGLMTNNHVIDINYLKNYSEFKIIFKSINTDYTVKLDKSCFIFTCELIDVTFIELKKPLIKKLHKRNFLDCDVNDCKIDDTIYVIQYPKGEKLEFAHGKVEIIYGFDYLHSASTDKGSSGSPIINDDLKVVAIHKARRKGIINDDGKVNVATKISTALYGISTLYNSRNLIGTEKEKQLPKKLSIEENKELKKHGLEVTLSPQIFVLKSNNSPELLFYRTNYAWYWMKRSKIRKEKDLINIKKLRKCEWSIIKNITENQDNIEYYNNLSHLQKVIINFLRLTELSYLTGYINKNKIK</sequence>
<dbReference type="AlphaFoldDB" id="A0A1Y2AGP1"/>
<keyword evidence="2 3" id="KW-0040">ANK repeat</keyword>
<dbReference type="Proteomes" id="UP000193920">
    <property type="component" value="Unassembled WGS sequence"/>
</dbReference>
<accession>A0A1Y2AGP1</accession>
<dbReference type="Pfam" id="PF13606">
    <property type="entry name" value="Ank_3"/>
    <property type="match status" value="1"/>
</dbReference>
<dbReference type="EMBL" id="MCOG01000272">
    <property type="protein sequence ID" value="ORY21125.1"/>
    <property type="molecule type" value="Genomic_DNA"/>
</dbReference>
<evidence type="ECO:0000313" key="4">
    <source>
        <dbReference type="EMBL" id="ORY21125.1"/>
    </source>
</evidence>
<reference evidence="4 5" key="1">
    <citation type="submission" date="2016-08" db="EMBL/GenBank/DDBJ databases">
        <title>A Parts List for Fungal Cellulosomes Revealed by Comparative Genomics.</title>
        <authorList>
            <consortium name="DOE Joint Genome Institute"/>
            <person name="Haitjema C.H."/>
            <person name="Gilmore S.P."/>
            <person name="Henske J.K."/>
            <person name="Solomon K.V."/>
            <person name="De Groot R."/>
            <person name="Kuo A."/>
            <person name="Mondo S.J."/>
            <person name="Salamov A.A."/>
            <person name="Labutti K."/>
            <person name="Zhao Z."/>
            <person name="Chiniquy J."/>
            <person name="Barry K."/>
            <person name="Brewer H.M."/>
            <person name="Purvine S.O."/>
            <person name="Wright A.T."/>
            <person name="Boxma B."/>
            <person name="Van Alen T."/>
            <person name="Hackstein J.H."/>
            <person name="Baker S.E."/>
            <person name="Grigoriev I.V."/>
            <person name="O'Malley M.A."/>
        </authorList>
    </citation>
    <scope>NUCLEOTIDE SEQUENCE [LARGE SCALE GENOMIC DNA]</scope>
    <source>
        <strain evidence="4 5">G1</strain>
    </source>
</reference>
<organism evidence="4 5">
    <name type="scientific">Neocallimastix californiae</name>
    <dbReference type="NCBI Taxonomy" id="1754190"/>
    <lineage>
        <taxon>Eukaryota</taxon>
        <taxon>Fungi</taxon>
        <taxon>Fungi incertae sedis</taxon>
        <taxon>Chytridiomycota</taxon>
        <taxon>Chytridiomycota incertae sedis</taxon>
        <taxon>Neocallimastigomycetes</taxon>
        <taxon>Neocallimastigales</taxon>
        <taxon>Neocallimastigaceae</taxon>
        <taxon>Neocallimastix</taxon>
    </lineage>
</organism>
<dbReference type="InterPro" id="IPR009003">
    <property type="entry name" value="Peptidase_S1_PA"/>
</dbReference>
<dbReference type="Gene3D" id="2.40.10.10">
    <property type="entry name" value="Trypsin-like serine proteases"/>
    <property type="match status" value="1"/>
</dbReference>
<dbReference type="PANTHER" id="PTHR24171">
    <property type="entry name" value="ANKYRIN REPEAT DOMAIN-CONTAINING PROTEIN 39-RELATED"/>
    <property type="match status" value="1"/>
</dbReference>
<evidence type="ECO:0000313" key="5">
    <source>
        <dbReference type="Proteomes" id="UP000193920"/>
    </source>
</evidence>
<feature type="repeat" description="ANK" evidence="3">
    <location>
        <begin position="38"/>
        <end position="70"/>
    </location>
</feature>
<dbReference type="Pfam" id="PF12796">
    <property type="entry name" value="Ank_2"/>
    <property type="match status" value="2"/>
</dbReference>
<dbReference type="InterPro" id="IPR036770">
    <property type="entry name" value="Ankyrin_rpt-contain_sf"/>
</dbReference>
<dbReference type="Gene3D" id="1.25.40.20">
    <property type="entry name" value="Ankyrin repeat-containing domain"/>
    <property type="match status" value="2"/>
</dbReference>